<evidence type="ECO:0000256" key="8">
    <source>
        <dbReference type="ARBA" id="ARBA00022842"/>
    </source>
</evidence>
<evidence type="ECO:0000256" key="5">
    <source>
        <dbReference type="ARBA" id="ARBA00022723"/>
    </source>
</evidence>
<organism evidence="11 12">
    <name type="scientific">Rhizobium anhuiense</name>
    <dbReference type="NCBI Taxonomy" id="1184720"/>
    <lineage>
        <taxon>Bacteria</taxon>
        <taxon>Pseudomonadati</taxon>
        <taxon>Pseudomonadota</taxon>
        <taxon>Alphaproteobacteria</taxon>
        <taxon>Hyphomicrobiales</taxon>
        <taxon>Rhizobiaceae</taxon>
        <taxon>Rhizobium/Agrobacterium group</taxon>
        <taxon>Rhizobium</taxon>
    </lineage>
</organism>
<keyword evidence="12" id="KW-1185">Reference proteome</keyword>
<keyword evidence="2" id="KW-1277">Toxin-antitoxin system</keyword>
<evidence type="ECO:0000256" key="3">
    <source>
        <dbReference type="ARBA" id="ARBA00022679"/>
    </source>
</evidence>
<dbReference type="SUPFAM" id="SSF81301">
    <property type="entry name" value="Nucleotidyltransferase"/>
    <property type="match status" value="1"/>
</dbReference>
<dbReference type="RefSeq" id="WP_097544068.1">
    <property type="nucleotide sequence ID" value="NZ_NWSL01000014.1"/>
</dbReference>
<comment type="caution">
    <text evidence="11">The sequence shown here is derived from an EMBL/GenBank/DDBJ whole genome shotgun (WGS) entry which is preliminary data.</text>
</comment>
<keyword evidence="5" id="KW-0479">Metal-binding</keyword>
<gene>
    <name evidence="11" type="ORF">CO662_21930</name>
</gene>
<dbReference type="InterPro" id="IPR052038">
    <property type="entry name" value="Type-VII_TA_antitoxin"/>
</dbReference>
<proteinExistence type="inferred from homology"/>
<evidence type="ECO:0000256" key="6">
    <source>
        <dbReference type="ARBA" id="ARBA00022741"/>
    </source>
</evidence>
<evidence type="ECO:0000313" key="11">
    <source>
        <dbReference type="EMBL" id="PDS49902.1"/>
    </source>
</evidence>
<comment type="similarity">
    <text evidence="9">Belongs to the MntA antitoxin family.</text>
</comment>
<evidence type="ECO:0000256" key="9">
    <source>
        <dbReference type="ARBA" id="ARBA00038276"/>
    </source>
</evidence>
<protein>
    <submittedName>
        <fullName evidence="11">DNA polymerase subunit beta</fullName>
    </submittedName>
</protein>
<dbReference type="PANTHER" id="PTHR33571">
    <property type="entry name" value="SSL8005 PROTEIN"/>
    <property type="match status" value="1"/>
</dbReference>
<keyword evidence="6" id="KW-0547">Nucleotide-binding</keyword>
<name>A0ABX4J4D6_9HYPH</name>
<keyword evidence="7" id="KW-0067">ATP-binding</keyword>
<dbReference type="PANTHER" id="PTHR33571:SF14">
    <property type="entry name" value="PROTEIN ADENYLYLTRANSFERASE MJ0435-RELATED"/>
    <property type="match status" value="1"/>
</dbReference>
<evidence type="ECO:0000313" key="12">
    <source>
        <dbReference type="Proteomes" id="UP000219972"/>
    </source>
</evidence>
<dbReference type="EMBL" id="NWSL01000014">
    <property type="protein sequence ID" value="PDS49902.1"/>
    <property type="molecule type" value="Genomic_DNA"/>
</dbReference>
<comment type="cofactor">
    <cofactor evidence="1">
        <name>Mg(2+)</name>
        <dbReference type="ChEBI" id="CHEBI:18420"/>
    </cofactor>
</comment>
<keyword evidence="4" id="KW-0548">Nucleotidyltransferase</keyword>
<dbReference type="Proteomes" id="UP000219972">
    <property type="component" value="Unassembled WGS sequence"/>
</dbReference>
<dbReference type="Pfam" id="PF01909">
    <property type="entry name" value="NTP_transf_2"/>
    <property type="match status" value="1"/>
</dbReference>
<evidence type="ECO:0000256" key="4">
    <source>
        <dbReference type="ARBA" id="ARBA00022695"/>
    </source>
</evidence>
<evidence type="ECO:0000256" key="2">
    <source>
        <dbReference type="ARBA" id="ARBA00022649"/>
    </source>
</evidence>
<keyword evidence="8" id="KW-0460">Magnesium</keyword>
<evidence type="ECO:0000259" key="10">
    <source>
        <dbReference type="Pfam" id="PF01909"/>
    </source>
</evidence>
<reference evidence="11 12" key="1">
    <citation type="submission" date="2017-09" db="EMBL/GenBank/DDBJ databases">
        <title>Comparative genomics of rhizobia isolated from Phaseolus vulgaris in China.</title>
        <authorList>
            <person name="Tong W."/>
        </authorList>
    </citation>
    <scope>NUCLEOTIDE SEQUENCE [LARGE SCALE GENOMIC DNA]</scope>
    <source>
        <strain evidence="11 12">Y27</strain>
    </source>
</reference>
<evidence type="ECO:0000256" key="7">
    <source>
        <dbReference type="ARBA" id="ARBA00022840"/>
    </source>
</evidence>
<feature type="domain" description="Polymerase nucleotidyl transferase" evidence="10">
    <location>
        <begin position="104"/>
        <end position="172"/>
    </location>
</feature>
<accession>A0ABX4J4D6</accession>
<sequence>MSAVDFMLTVRQQRMLAALLLNPERQFGSNELVAMGGPGSGAGQRVLQQFEFSGIAIKAARGNQRLYSANRKHPIFAELRSVCLKTFGMADVVAKELAPFGDRIELAFVFGSIARGEDRPESDIDLMIVSDLDVFKLGEVLKRLEAVLGRRVDLNLHTSTEWASLREDRVIKSILAGPHIRIID</sequence>
<keyword evidence="3" id="KW-0808">Transferase</keyword>
<dbReference type="InterPro" id="IPR043519">
    <property type="entry name" value="NT_sf"/>
</dbReference>
<evidence type="ECO:0000256" key="1">
    <source>
        <dbReference type="ARBA" id="ARBA00001946"/>
    </source>
</evidence>
<dbReference type="Gene3D" id="3.30.460.10">
    <property type="entry name" value="Beta Polymerase, domain 2"/>
    <property type="match status" value="1"/>
</dbReference>
<dbReference type="InterPro" id="IPR002934">
    <property type="entry name" value="Polymerase_NTP_transf_dom"/>
</dbReference>
<dbReference type="CDD" id="cd05403">
    <property type="entry name" value="NT_KNTase_like"/>
    <property type="match status" value="1"/>
</dbReference>